<feature type="transmembrane region" description="Helical" evidence="12">
    <location>
        <begin position="276"/>
        <end position="300"/>
    </location>
</feature>
<organism evidence="14 15">
    <name type="scientific">Pogonophryne albipinna</name>
    <dbReference type="NCBI Taxonomy" id="1090488"/>
    <lineage>
        <taxon>Eukaryota</taxon>
        <taxon>Metazoa</taxon>
        <taxon>Chordata</taxon>
        <taxon>Craniata</taxon>
        <taxon>Vertebrata</taxon>
        <taxon>Euteleostomi</taxon>
        <taxon>Actinopterygii</taxon>
        <taxon>Neopterygii</taxon>
        <taxon>Teleostei</taxon>
        <taxon>Neoteleostei</taxon>
        <taxon>Acanthomorphata</taxon>
        <taxon>Eupercaria</taxon>
        <taxon>Perciformes</taxon>
        <taxon>Notothenioidei</taxon>
        <taxon>Pogonophryne</taxon>
    </lineage>
</organism>
<dbReference type="PANTHER" id="PTHR45695:SF23">
    <property type="entry name" value="GALANIN-LIKE G-PROTEIN COUPLED RECEPTOR NPR-9"/>
    <property type="match status" value="1"/>
</dbReference>
<evidence type="ECO:0000313" key="14">
    <source>
        <dbReference type="EMBL" id="KAJ4941607.1"/>
    </source>
</evidence>
<dbReference type="FunFam" id="1.20.1070.10:FF:000171">
    <property type="entry name" value="KISS1 receptor b"/>
    <property type="match status" value="1"/>
</dbReference>
<keyword evidence="8" id="KW-0675">Receptor</keyword>
<dbReference type="CDD" id="cd15095">
    <property type="entry name" value="7tmA_KiSS1R"/>
    <property type="match status" value="1"/>
</dbReference>
<dbReference type="Gene3D" id="1.20.1070.10">
    <property type="entry name" value="Rhodopsin 7-helix transmembrane proteins"/>
    <property type="match status" value="1"/>
</dbReference>
<evidence type="ECO:0000313" key="15">
    <source>
        <dbReference type="Proteomes" id="UP001219934"/>
    </source>
</evidence>
<feature type="transmembrane region" description="Helical" evidence="12">
    <location>
        <begin position="392"/>
        <end position="413"/>
    </location>
</feature>
<keyword evidence="2" id="KW-1003">Cell membrane</keyword>
<evidence type="ECO:0000256" key="12">
    <source>
        <dbReference type="SAM" id="Phobius"/>
    </source>
</evidence>
<feature type="transmembrane region" description="Helical" evidence="12">
    <location>
        <begin position="353"/>
        <end position="371"/>
    </location>
</feature>
<name>A0AAD6BCU1_9TELE</name>
<keyword evidence="15" id="KW-1185">Reference proteome</keyword>
<evidence type="ECO:0000256" key="11">
    <source>
        <dbReference type="SAM" id="MobiDB-lite"/>
    </source>
</evidence>
<protein>
    <recommendedName>
        <fullName evidence="13">G-protein coupled receptors family 1 profile domain-containing protein</fullName>
    </recommendedName>
</protein>
<dbReference type="InterPro" id="IPR000276">
    <property type="entry name" value="GPCR_Rhodpsn"/>
</dbReference>
<feature type="region of interest" description="Disordered" evidence="11">
    <location>
        <begin position="41"/>
        <end position="63"/>
    </location>
</feature>
<keyword evidence="5" id="KW-0297">G-protein coupled receptor</keyword>
<evidence type="ECO:0000256" key="6">
    <source>
        <dbReference type="ARBA" id="ARBA00023136"/>
    </source>
</evidence>
<dbReference type="SMART" id="SM01381">
    <property type="entry name" value="7TM_GPCR_Srsx"/>
    <property type="match status" value="1"/>
</dbReference>
<dbReference type="GO" id="GO:0008528">
    <property type="term" value="F:G protein-coupled peptide receptor activity"/>
    <property type="evidence" value="ECO:0007669"/>
    <property type="project" value="UniProtKB-ARBA"/>
</dbReference>
<comment type="subcellular location">
    <subcellularLocation>
        <location evidence="1">Cell membrane</location>
        <topology evidence="1">Multi-pass membrane protein</topology>
    </subcellularLocation>
</comment>
<feature type="transmembrane region" description="Helical" evidence="12">
    <location>
        <begin position="441"/>
        <end position="464"/>
    </location>
</feature>
<feature type="domain" description="G-protein coupled receptors family 1 profile" evidence="13">
    <location>
        <begin position="292"/>
        <end position="552"/>
    </location>
</feature>
<reference evidence="14" key="1">
    <citation type="submission" date="2022-11" db="EMBL/GenBank/DDBJ databases">
        <title>Chromosome-level genome of Pogonophryne albipinna.</title>
        <authorList>
            <person name="Jo E."/>
        </authorList>
    </citation>
    <scope>NUCLEOTIDE SEQUENCE</scope>
    <source>
        <strain evidence="14">SGF0006</strain>
        <tissue evidence="14">Muscle</tissue>
    </source>
</reference>
<dbReference type="PRINTS" id="PR01728">
    <property type="entry name" value="KISS1RECEPTR"/>
</dbReference>
<gene>
    <name evidence="14" type="ORF">JOQ06_011485</name>
</gene>
<dbReference type="InterPro" id="IPR008103">
    <property type="entry name" value="KiSS_1_rcpt"/>
</dbReference>
<keyword evidence="9" id="KW-0325">Glycoprotein</keyword>
<sequence>MDNQNKDGDLLDNREHNELKISELLAALAVRRSPSFDPRNISTSLSTLTNTGAGPSKTNGTFRSRATLPENIRQLSRRQLKRRDFLKESLPIPLPAPISTAVASSQEEHLQPSLPSSTCVFPAHLVEKRLPSDSVGSIGERLEEREMHPHILGVQTRTRRTLPEQNPQSGPTSAWFFEDLTDLQRKLFSGASKKSGVTRNFAAAGKKTCTEQKSSASLTSAGQKLCIAERGTLWKQTAQISTWLCFVKMTLGDCESVCNESAALEGQGPPVLVDAWLVPTFFSLIMLVGLVGNSLVIHVVTKHQQMKTVTNFYIVNLATSDILFLVCCVPFTATLYPLPSWIFGEFMCRLVNYLQQVTAQATCITLSAMSVDRCYVTVYPLQSLQHRTPRMALAISVSIWIGSLLLSIPVAVYQRLEAGYWFGPQTYCSEVFPSANLQRAFIIYSFLAVYLLPLLTITACYAFMLKRMGQASVNPIDSSYQLQAHAERAAAVRARISRMVVVMVALFLICWGPIQVCILLQGFGLRSYLLYKLKIWGHCMSYSNSSVNPLVYAFMGNNFRKAFKHAFPAVFLWRTRGRVRVGNMDTEDGGDMGRQAPKGEAELNFLSSVS</sequence>
<keyword evidence="6 12" id="KW-0472">Membrane</keyword>
<proteinExistence type="predicted"/>
<keyword evidence="7" id="KW-1015">Disulfide bond</keyword>
<dbReference type="AlphaFoldDB" id="A0AAD6BCU1"/>
<evidence type="ECO:0000259" key="13">
    <source>
        <dbReference type="PROSITE" id="PS50262"/>
    </source>
</evidence>
<dbReference type="PANTHER" id="PTHR45695">
    <property type="entry name" value="LEUCOKININ RECEPTOR-RELATED"/>
    <property type="match status" value="1"/>
</dbReference>
<keyword evidence="10" id="KW-0807">Transducer</keyword>
<evidence type="ECO:0000256" key="8">
    <source>
        <dbReference type="ARBA" id="ARBA00023170"/>
    </source>
</evidence>
<evidence type="ECO:0000256" key="1">
    <source>
        <dbReference type="ARBA" id="ARBA00004651"/>
    </source>
</evidence>
<evidence type="ECO:0000256" key="5">
    <source>
        <dbReference type="ARBA" id="ARBA00023040"/>
    </source>
</evidence>
<feature type="compositionally biased region" description="Polar residues" evidence="11">
    <location>
        <begin position="50"/>
        <end position="63"/>
    </location>
</feature>
<dbReference type="PRINTS" id="PR00237">
    <property type="entry name" value="GPCRRHODOPSN"/>
</dbReference>
<evidence type="ECO:0000256" key="4">
    <source>
        <dbReference type="ARBA" id="ARBA00022989"/>
    </source>
</evidence>
<dbReference type="SUPFAM" id="SSF81321">
    <property type="entry name" value="Family A G protein-coupled receptor-like"/>
    <property type="match status" value="1"/>
</dbReference>
<dbReference type="GO" id="GO:0005886">
    <property type="term" value="C:plasma membrane"/>
    <property type="evidence" value="ECO:0007669"/>
    <property type="project" value="UniProtKB-SubCell"/>
</dbReference>
<feature type="transmembrane region" description="Helical" evidence="12">
    <location>
        <begin position="312"/>
        <end position="333"/>
    </location>
</feature>
<evidence type="ECO:0000256" key="7">
    <source>
        <dbReference type="ARBA" id="ARBA00023157"/>
    </source>
</evidence>
<dbReference type="InterPro" id="IPR017452">
    <property type="entry name" value="GPCR_Rhodpsn_7TM"/>
</dbReference>
<dbReference type="EMBL" id="JAPTMU010000006">
    <property type="protein sequence ID" value="KAJ4941607.1"/>
    <property type="molecule type" value="Genomic_DNA"/>
</dbReference>
<evidence type="ECO:0000256" key="3">
    <source>
        <dbReference type="ARBA" id="ARBA00022692"/>
    </source>
</evidence>
<accession>A0AAD6BCU1</accession>
<keyword evidence="3 12" id="KW-0812">Transmembrane</keyword>
<dbReference type="Proteomes" id="UP001219934">
    <property type="component" value="Unassembled WGS sequence"/>
</dbReference>
<evidence type="ECO:0000256" key="10">
    <source>
        <dbReference type="ARBA" id="ARBA00023224"/>
    </source>
</evidence>
<dbReference type="Pfam" id="PF00001">
    <property type="entry name" value="7tm_1"/>
    <property type="match status" value="1"/>
</dbReference>
<comment type="caution">
    <text evidence="14">The sequence shown here is derived from an EMBL/GenBank/DDBJ whole genome shotgun (WGS) entry which is preliminary data.</text>
</comment>
<dbReference type="PROSITE" id="PS50262">
    <property type="entry name" value="G_PROTEIN_RECEP_F1_2"/>
    <property type="match status" value="1"/>
</dbReference>
<feature type="transmembrane region" description="Helical" evidence="12">
    <location>
        <begin position="500"/>
        <end position="523"/>
    </location>
</feature>
<keyword evidence="4 12" id="KW-1133">Transmembrane helix</keyword>
<evidence type="ECO:0000256" key="9">
    <source>
        <dbReference type="ARBA" id="ARBA00023180"/>
    </source>
</evidence>
<evidence type="ECO:0000256" key="2">
    <source>
        <dbReference type="ARBA" id="ARBA00022475"/>
    </source>
</evidence>